<gene>
    <name evidence="1" type="ORF">SDC9_187693</name>
</gene>
<name>A0A645HMH9_9ZZZZ</name>
<protein>
    <submittedName>
        <fullName evidence="1">Uncharacterized protein</fullName>
    </submittedName>
</protein>
<evidence type="ECO:0000313" key="1">
    <source>
        <dbReference type="EMBL" id="MPN40157.1"/>
    </source>
</evidence>
<sequence length="130" mass="14964">MQELDDAVWLEVASWFANENIRVSKKPAINQLSVYREQLKKLQIRQNAILKWVSDGTIAIVAAEKQLHSIKNEIDKVMESLSKGSQSTIVNQHESVLIKNFSEKRQILQRIKPTIFAQKENGLTTYSIRE</sequence>
<proteinExistence type="predicted"/>
<accession>A0A645HMH9</accession>
<reference evidence="1" key="1">
    <citation type="submission" date="2019-08" db="EMBL/GenBank/DDBJ databases">
        <authorList>
            <person name="Kucharzyk K."/>
            <person name="Murdoch R.W."/>
            <person name="Higgins S."/>
            <person name="Loffler F."/>
        </authorList>
    </citation>
    <scope>NUCLEOTIDE SEQUENCE</scope>
</reference>
<organism evidence="1">
    <name type="scientific">bioreactor metagenome</name>
    <dbReference type="NCBI Taxonomy" id="1076179"/>
    <lineage>
        <taxon>unclassified sequences</taxon>
        <taxon>metagenomes</taxon>
        <taxon>ecological metagenomes</taxon>
    </lineage>
</organism>
<comment type="caution">
    <text evidence="1">The sequence shown here is derived from an EMBL/GenBank/DDBJ whole genome shotgun (WGS) entry which is preliminary data.</text>
</comment>
<dbReference type="EMBL" id="VSSQ01096383">
    <property type="protein sequence ID" value="MPN40157.1"/>
    <property type="molecule type" value="Genomic_DNA"/>
</dbReference>
<dbReference type="AlphaFoldDB" id="A0A645HMH9"/>